<feature type="region of interest" description="Disordered" evidence="1">
    <location>
        <begin position="314"/>
        <end position="350"/>
    </location>
</feature>
<comment type="caution">
    <text evidence="2">The sequence shown here is derived from an EMBL/GenBank/DDBJ whole genome shotgun (WGS) entry which is preliminary data.</text>
</comment>
<proteinExistence type="predicted"/>
<feature type="compositionally biased region" description="Polar residues" evidence="1">
    <location>
        <begin position="327"/>
        <end position="350"/>
    </location>
</feature>
<feature type="compositionally biased region" description="Basic and acidic residues" evidence="1">
    <location>
        <begin position="1"/>
        <end position="14"/>
    </location>
</feature>
<sequence>MDGLKSEEEDERRPSPLGESPRVFALLNGGLKPLSISKYSPQSVWPKDEVEMGVYRWCELGFRNDLISQRNLLQVELPGDRITPREQKVKSAMHGVSNTAPGCCVSKRTASLGAVLPTHQKGFMQIPPFLSLLKMRGTPTTTPAVVARSHGLNPWVWYSQHTAKVYANPDPQQPAFRSGLLVSFVRFRIVVFMGHKVHMSMGNPSDPDSITSCILREVRQPQRVPEITMKLSVEVQELMGNVGSAIELVLEQGGFEHLLLMEEATRTETPESWSQTPGMGMQPSVKGNGPLFRTLLSFHVMEVGYPQRHGTTWPLATPGVGGKPVTTDESTSETAWSVSGPLSYNPSPSF</sequence>
<evidence type="ECO:0000313" key="3">
    <source>
        <dbReference type="Proteomes" id="UP001221757"/>
    </source>
</evidence>
<accession>A0AAD7D0B7</accession>
<dbReference type="AlphaFoldDB" id="A0AAD7D0B7"/>
<reference evidence="2" key="1">
    <citation type="submission" date="2023-03" db="EMBL/GenBank/DDBJ databases">
        <title>Massive genome expansion in bonnet fungi (Mycena s.s.) driven by repeated elements and novel gene families across ecological guilds.</title>
        <authorList>
            <consortium name="Lawrence Berkeley National Laboratory"/>
            <person name="Harder C.B."/>
            <person name="Miyauchi S."/>
            <person name="Viragh M."/>
            <person name="Kuo A."/>
            <person name="Thoen E."/>
            <person name="Andreopoulos B."/>
            <person name="Lu D."/>
            <person name="Skrede I."/>
            <person name="Drula E."/>
            <person name="Henrissat B."/>
            <person name="Morin E."/>
            <person name="Kohler A."/>
            <person name="Barry K."/>
            <person name="LaButti K."/>
            <person name="Morin E."/>
            <person name="Salamov A."/>
            <person name="Lipzen A."/>
            <person name="Mereny Z."/>
            <person name="Hegedus B."/>
            <person name="Baldrian P."/>
            <person name="Stursova M."/>
            <person name="Weitz H."/>
            <person name="Taylor A."/>
            <person name="Grigoriev I.V."/>
            <person name="Nagy L.G."/>
            <person name="Martin F."/>
            <person name="Kauserud H."/>
        </authorList>
    </citation>
    <scope>NUCLEOTIDE SEQUENCE</scope>
    <source>
        <strain evidence="2">CBHHK067</strain>
    </source>
</reference>
<evidence type="ECO:0000256" key="1">
    <source>
        <dbReference type="SAM" id="MobiDB-lite"/>
    </source>
</evidence>
<keyword evidence="3" id="KW-1185">Reference proteome</keyword>
<dbReference type="EMBL" id="JARKIE010000203">
    <property type="protein sequence ID" value="KAJ7667249.1"/>
    <property type="molecule type" value="Genomic_DNA"/>
</dbReference>
<dbReference type="Proteomes" id="UP001221757">
    <property type="component" value="Unassembled WGS sequence"/>
</dbReference>
<protein>
    <submittedName>
        <fullName evidence="2">Uncharacterized protein</fullName>
    </submittedName>
</protein>
<name>A0AAD7D0B7_MYCRO</name>
<gene>
    <name evidence="2" type="ORF">B0H17DRAFT_1142835</name>
</gene>
<organism evidence="2 3">
    <name type="scientific">Mycena rosella</name>
    <name type="common">Pink bonnet</name>
    <name type="synonym">Agaricus rosellus</name>
    <dbReference type="NCBI Taxonomy" id="1033263"/>
    <lineage>
        <taxon>Eukaryota</taxon>
        <taxon>Fungi</taxon>
        <taxon>Dikarya</taxon>
        <taxon>Basidiomycota</taxon>
        <taxon>Agaricomycotina</taxon>
        <taxon>Agaricomycetes</taxon>
        <taxon>Agaricomycetidae</taxon>
        <taxon>Agaricales</taxon>
        <taxon>Marasmiineae</taxon>
        <taxon>Mycenaceae</taxon>
        <taxon>Mycena</taxon>
    </lineage>
</organism>
<feature type="region of interest" description="Disordered" evidence="1">
    <location>
        <begin position="1"/>
        <end position="21"/>
    </location>
</feature>
<evidence type="ECO:0000313" key="2">
    <source>
        <dbReference type="EMBL" id="KAJ7667249.1"/>
    </source>
</evidence>